<dbReference type="STRING" id="2769.M5DDH4"/>
<name>M5DDH4_CHOCR</name>
<accession>M5DDH4</accession>
<geneLocation type="plastid" evidence="1"/>
<dbReference type="GeneID" id="14971011"/>
<dbReference type="Pfam" id="PF11061">
    <property type="entry name" value="Tsr0524-like"/>
    <property type="match status" value="1"/>
</dbReference>
<evidence type="ECO:0000313" key="1">
    <source>
        <dbReference type="EMBL" id="CCP38144.1"/>
    </source>
</evidence>
<keyword evidence="1" id="KW-0934">Plastid</keyword>
<dbReference type="Proteomes" id="UP000012073">
    <property type="component" value="Plastid Pltd"/>
</dbReference>
<dbReference type="EMBL" id="HF562234">
    <property type="protein sequence ID" value="CCP38144.1"/>
    <property type="molecule type" value="Genomic_DNA"/>
</dbReference>
<dbReference type="KEGG" id="ccp:CHC_645"/>
<dbReference type="AlphaFoldDB" id="M5DDH4"/>
<protein>
    <submittedName>
        <fullName evidence="1">Cytochrome b6-f complex subunit petP</fullName>
    </submittedName>
</protein>
<evidence type="ECO:0000313" key="2">
    <source>
        <dbReference type="Proteomes" id="UP000012073"/>
    </source>
</evidence>
<gene>
    <name evidence="1" type="primary">ycf86</name>
    <name evidence="1" type="ORF">CHC_645</name>
</gene>
<organism evidence="1 2">
    <name type="scientific">Chondrus crispus</name>
    <name type="common">Carrageen Irish moss</name>
    <name type="synonym">Polymorpha crispa</name>
    <dbReference type="NCBI Taxonomy" id="2769"/>
    <lineage>
        <taxon>Eukaryota</taxon>
        <taxon>Rhodophyta</taxon>
        <taxon>Florideophyceae</taxon>
        <taxon>Rhodymeniophycidae</taxon>
        <taxon>Gigartinales</taxon>
        <taxon>Gigartinaceae</taxon>
        <taxon>Chondrus</taxon>
    </lineage>
</organism>
<proteinExistence type="predicted"/>
<dbReference type="InterPro" id="IPR021291">
    <property type="entry name" value="Tsr0524-like"/>
</dbReference>
<reference evidence="1 2" key="1">
    <citation type="journal article" date="2013" name="PLoS ONE">
        <title>Evolution of red algal plastid genomes: ancient architectures, introns, horizontal gene transfer, and taxonomic utility of plastid markers.</title>
        <authorList>
            <person name="Janouskovec J."/>
            <person name="Liu S.-L."/>
            <person name="Martone P.T."/>
            <person name="Carre W."/>
            <person name="Leblanc C."/>
            <person name="Collen J."/>
            <person name="Keeling P.J."/>
        </authorList>
    </citation>
    <scope>NUCLEOTIDE SEQUENCE [LARGE SCALE GENOMIC DNA]</scope>
    <source>
        <strain evidence="2">cv. Stackhouse</strain>
    </source>
</reference>
<sequence>MKTGKNVKIKEMNTKNNVKIVHYIDKVGTIVGKRIISCNDTVPIIEFEDCTRIWIFSKELEVISSEKYTEL</sequence>
<dbReference type="RefSeq" id="YP_007627397.1">
    <property type="nucleotide sequence ID" value="NC_020795.1"/>
</dbReference>
<keyword evidence="2" id="KW-1185">Reference proteome</keyword>
<dbReference type="Gramene" id="CCP38144">
    <property type="protein sequence ID" value="CCP38144"/>
    <property type="gene ID" value="CHC_645"/>
</dbReference>